<protein>
    <submittedName>
        <fullName evidence="1">Uncharacterized protein</fullName>
    </submittedName>
</protein>
<comment type="caution">
    <text evidence="1">The sequence shown here is derived from an EMBL/GenBank/DDBJ whole genome shotgun (WGS) entry which is preliminary data.</text>
</comment>
<dbReference type="EMBL" id="BJYV01000006">
    <property type="protein sequence ID" value="GEO21184.1"/>
    <property type="molecule type" value="Genomic_DNA"/>
</dbReference>
<name>A0A512CAG8_9BACT</name>
<keyword evidence="2" id="KW-1185">Reference proteome</keyword>
<proteinExistence type="predicted"/>
<organism evidence="1 2">
    <name type="scientific">Cyclobacterium qasimii</name>
    <dbReference type="NCBI Taxonomy" id="1350429"/>
    <lineage>
        <taxon>Bacteria</taxon>
        <taxon>Pseudomonadati</taxon>
        <taxon>Bacteroidota</taxon>
        <taxon>Cytophagia</taxon>
        <taxon>Cytophagales</taxon>
        <taxon>Cyclobacteriaceae</taxon>
        <taxon>Cyclobacterium</taxon>
    </lineage>
</organism>
<dbReference type="RefSeq" id="WP_020889568.1">
    <property type="nucleotide sequence ID" value="NZ_BJYV01000006.1"/>
</dbReference>
<evidence type="ECO:0000313" key="2">
    <source>
        <dbReference type="Proteomes" id="UP000321301"/>
    </source>
</evidence>
<dbReference type="AlphaFoldDB" id="A0A512CAG8"/>
<dbReference type="Proteomes" id="UP000321301">
    <property type="component" value="Unassembled WGS sequence"/>
</dbReference>
<evidence type="ECO:0000313" key="1">
    <source>
        <dbReference type="EMBL" id="GEO21184.1"/>
    </source>
</evidence>
<sequence length="50" mass="5579">MQKQKIEYHDLGQLQKILNPDYVIGFVIACPVFTGSVAIERKSGCLEILA</sequence>
<accession>A0A512CAG8</accession>
<reference evidence="1 2" key="1">
    <citation type="submission" date="2019-07" db="EMBL/GenBank/DDBJ databases">
        <title>Whole genome shotgun sequence of Cyclobacterium qasimii NBRC 106168.</title>
        <authorList>
            <person name="Hosoyama A."/>
            <person name="Uohara A."/>
            <person name="Ohji S."/>
            <person name="Ichikawa N."/>
        </authorList>
    </citation>
    <scope>NUCLEOTIDE SEQUENCE [LARGE SCALE GENOMIC DNA]</scope>
    <source>
        <strain evidence="1 2">NBRC 106168</strain>
    </source>
</reference>
<gene>
    <name evidence="1" type="ORF">CQA01_17180</name>
</gene>